<dbReference type="PANTHER" id="PTHR12428">
    <property type="entry name" value="OXA1"/>
    <property type="match status" value="1"/>
</dbReference>
<sequence>MRNLHTRHMIFSRFRSPFRSSREHLVFFFSPYALAIMYSPRLAAALRSTPRAFRLPRSQARHFHPTRPTQSVIDTVLSGSTAVIHGVHTASFLPWAASIPLTAVFVRCFIGFPLQFYSRVRAQEEKLLQPLLSSWSVVYNEMAARAPMSNEKRKKWVTSNLQRRTKALYDGWGISKLWRPMMFLQIPVFLAFMEGLRGMSGNSQGIASWLVSLGGSSDPDSAVQALSSRLEPSFATEGALWFPDLLAGDPTGALPALLTISILSNMMTGWKVKSFKEISDLPKIQMYKEITFRGLRIFVQLFACQVGIMSFVNELPTALLLYWITSTNLATLQTWILDKKVFAQTKLKPFQRRFIAFEKPGNDDPFQLKNLR</sequence>
<evidence type="ECO:0000259" key="7">
    <source>
        <dbReference type="Pfam" id="PF02096"/>
    </source>
</evidence>
<dbReference type="PANTHER" id="PTHR12428:SF65">
    <property type="entry name" value="CYTOCHROME C OXIDASE ASSEMBLY PROTEIN COX18, MITOCHONDRIAL"/>
    <property type="match status" value="1"/>
</dbReference>
<protein>
    <recommendedName>
        <fullName evidence="7">Membrane insertase YidC/Oxa/ALB C-terminal domain-containing protein</fullName>
    </recommendedName>
</protein>
<evidence type="ECO:0000256" key="4">
    <source>
        <dbReference type="ARBA" id="ARBA00022989"/>
    </source>
</evidence>
<comment type="similarity">
    <text evidence="2 6">Belongs to the OXA1/ALB3/YidC family.</text>
</comment>
<dbReference type="InterPro" id="IPR001708">
    <property type="entry name" value="YidC/ALB3/OXA1/COX18"/>
</dbReference>
<organism evidence="8 9">
    <name type="scientific">Penicillium salamii</name>
    <dbReference type="NCBI Taxonomy" id="1612424"/>
    <lineage>
        <taxon>Eukaryota</taxon>
        <taxon>Fungi</taxon>
        <taxon>Dikarya</taxon>
        <taxon>Ascomycota</taxon>
        <taxon>Pezizomycotina</taxon>
        <taxon>Eurotiomycetes</taxon>
        <taxon>Eurotiomycetidae</taxon>
        <taxon>Eurotiales</taxon>
        <taxon>Aspergillaceae</taxon>
        <taxon>Penicillium</taxon>
    </lineage>
</organism>
<evidence type="ECO:0000256" key="2">
    <source>
        <dbReference type="ARBA" id="ARBA00009877"/>
    </source>
</evidence>
<dbReference type="InterPro" id="IPR028055">
    <property type="entry name" value="YidC/Oxa/ALB_C"/>
</dbReference>
<dbReference type="Pfam" id="PF02096">
    <property type="entry name" value="60KD_IMP"/>
    <property type="match status" value="1"/>
</dbReference>
<accession>A0A9W4I345</accession>
<evidence type="ECO:0000313" key="8">
    <source>
        <dbReference type="EMBL" id="CAG8230204.1"/>
    </source>
</evidence>
<evidence type="ECO:0000313" key="9">
    <source>
        <dbReference type="Proteomes" id="UP001152649"/>
    </source>
</evidence>
<dbReference type="AlphaFoldDB" id="A0A9W4I345"/>
<evidence type="ECO:0000256" key="5">
    <source>
        <dbReference type="ARBA" id="ARBA00023136"/>
    </source>
</evidence>
<dbReference type="GO" id="GO:0033617">
    <property type="term" value="P:mitochondrial respiratory chain complex IV assembly"/>
    <property type="evidence" value="ECO:0007669"/>
    <property type="project" value="TreeGrafter"/>
</dbReference>
<name>A0A9W4I345_9EURO</name>
<dbReference type="Proteomes" id="UP001152649">
    <property type="component" value="Unassembled WGS sequence"/>
</dbReference>
<evidence type="ECO:0000256" key="3">
    <source>
        <dbReference type="ARBA" id="ARBA00022692"/>
    </source>
</evidence>
<dbReference type="GO" id="GO:0032979">
    <property type="term" value="P:protein insertion into mitochondrial inner membrane from matrix"/>
    <property type="evidence" value="ECO:0007669"/>
    <property type="project" value="TreeGrafter"/>
</dbReference>
<keyword evidence="5" id="KW-0472">Membrane</keyword>
<dbReference type="GO" id="GO:0005743">
    <property type="term" value="C:mitochondrial inner membrane"/>
    <property type="evidence" value="ECO:0007669"/>
    <property type="project" value="TreeGrafter"/>
</dbReference>
<evidence type="ECO:0000256" key="6">
    <source>
        <dbReference type="RuleBase" id="RU003945"/>
    </source>
</evidence>
<reference evidence="8" key="1">
    <citation type="submission" date="2021-07" db="EMBL/GenBank/DDBJ databases">
        <authorList>
            <person name="Branca A.L. A."/>
        </authorList>
    </citation>
    <scope>NUCLEOTIDE SEQUENCE</scope>
</reference>
<gene>
    <name evidence="8" type="ORF">PSALAMII_LOCUS250</name>
</gene>
<feature type="domain" description="Membrane insertase YidC/Oxa/ALB C-terminal" evidence="7">
    <location>
        <begin position="97"/>
        <end position="338"/>
    </location>
</feature>
<keyword evidence="9" id="KW-1185">Reference proteome</keyword>
<dbReference type="OrthoDB" id="5346713at2759"/>
<comment type="caution">
    <text evidence="8">The sequence shown here is derived from an EMBL/GenBank/DDBJ whole genome shotgun (WGS) entry which is preliminary data.</text>
</comment>
<evidence type="ECO:0000256" key="1">
    <source>
        <dbReference type="ARBA" id="ARBA00004141"/>
    </source>
</evidence>
<keyword evidence="4" id="KW-1133">Transmembrane helix</keyword>
<proteinExistence type="inferred from homology"/>
<dbReference type="EMBL" id="CAJVPG010000011">
    <property type="protein sequence ID" value="CAG8230204.1"/>
    <property type="molecule type" value="Genomic_DNA"/>
</dbReference>
<comment type="subcellular location">
    <subcellularLocation>
        <location evidence="1 6">Membrane</location>
        <topology evidence="1 6">Multi-pass membrane protein</topology>
    </subcellularLocation>
</comment>
<dbReference type="GO" id="GO:0032977">
    <property type="term" value="F:membrane insertase activity"/>
    <property type="evidence" value="ECO:0007669"/>
    <property type="project" value="InterPro"/>
</dbReference>
<keyword evidence="3 6" id="KW-0812">Transmembrane</keyword>